<keyword evidence="4" id="KW-1185">Reference proteome</keyword>
<feature type="transmembrane region" description="Helical" evidence="1">
    <location>
        <begin position="301"/>
        <end position="320"/>
    </location>
</feature>
<dbReference type="Gene3D" id="1.10.3210.10">
    <property type="entry name" value="Hypothetical protein af1432"/>
    <property type="match status" value="1"/>
</dbReference>
<dbReference type="InterPro" id="IPR052722">
    <property type="entry name" value="PgpH_phosphodiesterase"/>
</dbReference>
<dbReference type="InterPro" id="IPR006675">
    <property type="entry name" value="HDIG_dom"/>
</dbReference>
<reference evidence="3 4" key="1">
    <citation type="submission" date="2019-04" db="EMBL/GenBank/DDBJ databases">
        <title>Lewinella litorea sp. nov., isolated from a marine sand.</title>
        <authorList>
            <person name="Yoon J.-H."/>
        </authorList>
    </citation>
    <scope>NUCLEOTIDE SEQUENCE [LARGE SCALE GENOMIC DNA]</scope>
    <source>
        <strain evidence="3 4">HSMS-39</strain>
    </source>
</reference>
<keyword evidence="1" id="KW-0472">Membrane</keyword>
<dbReference type="NCBIfam" id="TIGR00277">
    <property type="entry name" value="HDIG"/>
    <property type="match status" value="1"/>
</dbReference>
<feature type="transmembrane region" description="Helical" evidence="1">
    <location>
        <begin position="274"/>
        <end position="295"/>
    </location>
</feature>
<evidence type="ECO:0000259" key="2">
    <source>
        <dbReference type="PROSITE" id="PS51831"/>
    </source>
</evidence>
<keyword evidence="1" id="KW-1133">Transmembrane helix</keyword>
<dbReference type="RefSeq" id="WP_136455967.1">
    <property type="nucleotide sequence ID" value="NZ_SRSF01000001.1"/>
</dbReference>
<gene>
    <name evidence="3" type="ORF">E4021_00665</name>
</gene>
<name>A0A4S4NRV6_9BACT</name>
<feature type="transmembrane region" description="Helical" evidence="1">
    <location>
        <begin position="14"/>
        <end position="31"/>
    </location>
</feature>
<dbReference type="InterPro" id="IPR011624">
    <property type="entry name" value="Metal-dep_PHydrolase_7TM_extra"/>
</dbReference>
<dbReference type="CDD" id="cd00077">
    <property type="entry name" value="HDc"/>
    <property type="match status" value="1"/>
</dbReference>
<dbReference type="Proteomes" id="UP000308528">
    <property type="component" value="Unassembled WGS sequence"/>
</dbReference>
<dbReference type="PANTHER" id="PTHR36442">
    <property type="entry name" value="CYCLIC-DI-AMP PHOSPHODIESTERASE PGPH"/>
    <property type="match status" value="1"/>
</dbReference>
<dbReference type="PANTHER" id="PTHR36442:SF1">
    <property type="entry name" value="CYCLIC-DI-AMP PHOSPHODIESTERASE PGPH"/>
    <property type="match status" value="1"/>
</dbReference>
<sequence length="702" mass="80628">MDGLTNSSQWARRLPRILLGVLAVVLISLLYPNNLTFPYQFELNQTWQYADLTAPYSIPILKREERLAADRQAVLKNLTPVYQRDPQIARRARAEYIEEFRIALDSARARNNYPGLLRQPEAHRLYGLELLDRIYQRGIVNLRTEDEARSGMASVIQIVDGSEVNTRTIGQVFTTPGRARQWLTDSILYTRLAAPDFLLPLLENRLRYNVFYNDSLTNRLREQTLEAVSPFDGLVEQGDILVRQGEVISDNVYQKLVSYRRLYNSNLQGSTTFLSVYTGFTLIVGLVILLLYLYLRTFFPFVYVRIKNLVFILMWPLLYAIMVRSIELAPGWSAYVVPFCIVPIVMRIFFSERLAFFVHVAVVLIASFLTSLGYPFTFLSIMAGVVVIFMDIDTRDWSRFFSSLLLLFAFYLFGYVGIQLVQGSGWSGINYVDLLWLGLNVFLVLLAYPLIPMLERFFGLISPITLMELNDMNRPLLEKLARQAAGTWQHSLNVANLAERVASEIGIDSLLVRTAALYHDIGKLKNPEYFIENQTGPNPHDRITDLESAKIIIDHVNEGVRLARVAGLPETIIDFIRTHHGTTRTEYFYRNHIKNHPEREADEPYFRYDGPLPTTKEQTVLMLADSVEAASKSLKQPTQEELYELIDNIIRGKLTNGQLVQSRLSFHELESLRRIFRSVLKSSHQLRIAYPAEARAEEAEEE</sequence>
<protein>
    <submittedName>
        <fullName evidence="3">HDIG domain-containing protein</fullName>
    </submittedName>
</protein>
<dbReference type="Pfam" id="PF01966">
    <property type="entry name" value="HD"/>
    <property type="match status" value="1"/>
</dbReference>
<feature type="transmembrane region" description="Helical" evidence="1">
    <location>
        <begin position="401"/>
        <end position="422"/>
    </location>
</feature>
<dbReference type="OrthoDB" id="9806952at2"/>
<accession>A0A4S4NRV6</accession>
<dbReference type="EMBL" id="SRSF01000001">
    <property type="protein sequence ID" value="THH41141.1"/>
    <property type="molecule type" value="Genomic_DNA"/>
</dbReference>
<organism evidence="3 4">
    <name type="scientific">Neolewinella litorea</name>
    <dbReference type="NCBI Taxonomy" id="2562452"/>
    <lineage>
        <taxon>Bacteria</taxon>
        <taxon>Pseudomonadati</taxon>
        <taxon>Bacteroidota</taxon>
        <taxon>Saprospiria</taxon>
        <taxon>Saprospirales</taxon>
        <taxon>Lewinellaceae</taxon>
        <taxon>Neolewinella</taxon>
    </lineage>
</organism>
<comment type="caution">
    <text evidence="3">The sequence shown here is derived from an EMBL/GenBank/DDBJ whole genome shotgun (WGS) entry which is preliminary data.</text>
</comment>
<dbReference type="SUPFAM" id="SSF109604">
    <property type="entry name" value="HD-domain/PDEase-like"/>
    <property type="match status" value="1"/>
</dbReference>
<dbReference type="Pfam" id="PF07698">
    <property type="entry name" value="7TM-7TMR_HD"/>
    <property type="match status" value="1"/>
</dbReference>
<evidence type="ECO:0000313" key="3">
    <source>
        <dbReference type="EMBL" id="THH41141.1"/>
    </source>
</evidence>
<dbReference type="InterPro" id="IPR011621">
    <property type="entry name" value="Metal-dep_PHydrolase_7TM_intra"/>
</dbReference>
<evidence type="ECO:0000313" key="4">
    <source>
        <dbReference type="Proteomes" id="UP000308528"/>
    </source>
</evidence>
<keyword evidence="1" id="KW-0812">Transmembrane</keyword>
<evidence type="ECO:0000256" key="1">
    <source>
        <dbReference type="SAM" id="Phobius"/>
    </source>
</evidence>
<feature type="domain" description="HD" evidence="2">
    <location>
        <begin position="487"/>
        <end position="630"/>
    </location>
</feature>
<feature type="transmembrane region" description="Helical" evidence="1">
    <location>
        <begin position="332"/>
        <end position="350"/>
    </location>
</feature>
<proteinExistence type="predicted"/>
<dbReference type="SMART" id="SM00471">
    <property type="entry name" value="HDc"/>
    <property type="match status" value="1"/>
</dbReference>
<dbReference type="Pfam" id="PF07697">
    <property type="entry name" value="7TMR-HDED"/>
    <property type="match status" value="1"/>
</dbReference>
<dbReference type="PROSITE" id="PS51831">
    <property type="entry name" value="HD"/>
    <property type="match status" value="1"/>
</dbReference>
<dbReference type="InterPro" id="IPR006674">
    <property type="entry name" value="HD_domain"/>
</dbReference>
<feature type="transmembrane region" description="Helical" evidence="1">
    <location>
        <begin position="434"/>
        <end position="451"/>
    </location>
</feature>
<feature type="transmembrane region" description="Helical" evidence="1">
    <location>
        <begin position="356"/>
        <end position="389"/>
    </location>
</feature>
<dbReference type="InterPro" id="IPR003607">
    <property type="entry name" value="HD/PDEase_dom"/>
</dbReference>
<dbReference type="AlphaFoldDB" id="A0A4S4NRV6"/>